<dbReference type="InterPro" id="IPR013083">
    <property type="entry name" value="Znf_RING/FYVE/PHD"/>
</dbReference>
<keyword evidence="3" id="KW-0862">Zinc</keyword>
<keyword evidence="1" id="KW-0479">Metal-binding</keyword>
<accession>W4GXQ7</accession>
<protein>
    <recommendedName>
        <fullName evidence="6">FYVE-type domain-containing protein</fullName>
    </recommendedName>
</protein>
<feature type="region of interest" description="Disordered" evidence="5">
    <location>
        <begin position="480"/>
        <end position="518"/>
    </location>
</feature>
<dbReference type="InterPro" id="IPR023393">
    <property type="entry name" value="START-like_dom_sf"/>
</dbReference>
<dbReference type="PANTHER" id="PTHR13510:SF44">
    <property type="entry name" value="RABENOSYN-5"/>
    <property type="match status" value="1"/>
</dbReference>
<evidence type="ECO:0000313" key="7">
    <source>
        <dbReference type="EMBL" id="ETV83799.1"/>
    </source>
</evidence>
<dbReference type="InterPro" id="IPR052727">
    <property type="entry name" value="Rab4/Rab5_effector"/>
</dbReference>
<name>W4GXQ7_APHAT</name>
<reference evidence="7" key="1">
    <citation type="submission" date="2013-12" db="EMBL/GenBank/DDBJ databases">
        <title>The Genome Sequence of Aphanomyces astaci APO3.</title>
        <authorList>
            <consortium name="The Broad Institute Genomics Platform"/>
            <person name="Russ C."/>
            <person name="Tyler B."/>
            <person name="van West P."/>
            <person name="Dieguez-Uribeondo J."/>
            <person name="Young S.K."/>
            <person name="Zeng Q."/>
            <person name="Gargeya S."/>
            <person name="Fitzgerald M."/>
            <person name="Abouelleil A."/>
            <person name="Alvarado L."/>
            <person name="Chapman S.B."/>
            <person name="Gainer-Dewar J."/>
            <person name="Goldberg J."/>
            <person name="Griggs A."/>
            <person name="Gujja S."/>
            <person name="Hansen M."/>
            <person name="Howarth C."/>
            <person name="Imamovic A."/>
            <person name="Ireland A."/>
            <person name="Larimer J."/>
            <person name="McCowan C."/>
            <person name="Murphy C."/>
            <person name="Pearson M."/>
            <person name="Poon T.W."/>
            <person name="Priest M."/>
            <person name="Roberts A."/>
            <person name="Saif S."/>
            <person name="Shea T."/>
            <person name="Sykes S."/>
            <person name="Wortman J."/>
            <person name="Nusbaum C."/>
            <person name="Birren B."/>
        </authorList>
    </citation>
    <scope>NUCLEOTIDE SEQUENCE [LARGE SCALE GENOMIC DNA]</scope>
    <source>
        <strain evidence="7">APO3</strain>
    </source>
</reference>
<dbReference type="GeneID" id="20806413"/>
<dbReference type="Gene3D" id="3.30.530.20">
    <property type="match status" value="1"/>
</dbReference>
<feature type="compositionally biased region" description="Basic residues" evidence="5">
    <location>
        <begin position="364"/>
        <end position="379"/>
    </location>
</feature>
<dbReference type="EMBL" id="KI913120">
    <property type="protein sequence ID" value="ETV83799.1"/>
    <property type="molecule type" value="Genomic_DNA"/>
</dbReference>
<dbReference type="GO" id="GO:0008270">
    <property type="term" value="F:zinc ion binding"/>
    <property type="evidence" value="ECO:0007669"/>
    <property type="project" value="UniProtKB-KW"/>
</dbReference>
<evidence type="ECO:0000256" key="4">
    <source>
        <dbReference type="PROSITE-ProRule" id="PRU00091"/>
    </source>
</evidence>
<dbReference type="InterPro" id="IPR000306">
    <property type="entry name" value="Znf_FYVE"/>
</dbReference>
<evidence type="ECO:0000256" key="1">
    <source>
        <dbReference type="ARBA" id="ARBA00022723"/>
    </source>
</evidence>
<dbReference type="SMART" id="SM00064">
    <property type="entry name" value="FYVE"/>
    <property type="match status" value="1"/>
</dbReference>
<dbReference type="OrthoDB" id="78493at2759"/>
<evidence type="ECO:0000256" key="3">
    <source>
        <dbReference type="ARBA" id="ARBA00022833"/>
    </source>
</evidence>
<feature type="compositionally biased region" description="Polar residues" evidence="5">
    <location>
        <begin position="508"/>
        <end position="518"/>
    </location>
</feature>
<dbReference type="SUPFAM" id="SSF57903">
    <property type="entry name" value="FYVE/PHD zinc finger"/>
    <property type="match status" value="1"/>
</dbReference>
<feature type="domain" description="FYVE-type" evidence="6">
    <location>
        <begin position="268"/>
        <end position="324"/>
    </location>
</feature>
<feature type="compositionally biased region" description="Low complexity" evidence="5">
    <location>
        <begin position="480"/>
        <end position="492"/>
    </location>
</feature>
<evidence type="ECO:0000259" key="6">
    <source>
        <dbReference type="PROSITE" id="PS50178"/>
    </source>
</evidence>
<organism evidence="7">
    <name type="scientific">Aphanomyces astaci</name>
    <name type="common">Crayfish plague agent</name>
    <dbReference type="NCBI Taxonomy" id="112090"/>
    <lineage>
        <taxon>Eukaryota</taxon>
        <taxon>Sar</taxon>
        <taxon>Stramenopiles</taxon>
        <taxon>Oomycota</taxon>
        <taxon>Saprolegniomycetes</taxon>
        <taxon>Saprolegniales</taxon>
        <taxon>Verrucalvaceae</taxon>
        <taxon>Aphanomyces</taxon>
    </lineage>
</organism>
<gene>
    <name evidence="7" type="ORF">H257_04417</name>
</gene>
<dbReference type="Gene3D" id="3.30.40.10">
    <property type="entry name" value="Zinc/RING finger domain, C3HC4 (zinc finger)"/>
    <property type="match status" value="1"/>
</dbReference>
<keyword evidence="2 4" id="KW-0863">Zinc-finger</keyword>
<dbReference type="PROSITE" id="PS50178">
    <property type="entry name" value="ZF_FYVE"/>
    <property type="match status" value="1"/>
</dbReference>
<dbReference type="PANTHER" id="PTHR13510">
    <property type="entry name" value="FYVE-FINGER-CONTAINING RAB5 EFFECTOR PROTEIN RABENOSYN-5-RELATED"/>
    <property type="match status" value="1"/>
</dbReference>
<proteinExistence type="predicted"/>
<evidence type="ECO:0000256" key="2">
    <source>
        <dbReference type="ARBA" id="ARBA00022771"/>
    </source>
</evidence>
<dbReference type="AlphaFoldDB" id="W4GXQ7"/>
<evidence type="ECO:0000256" key="5">
    <source>
        <dbReference type="SAM" id="MobiDB-lite"/>
    </source>
</evidence>
<feature type="region of interest" description="Disordered" evidence="5">
    <location>
        <begin position="408"/>
        <end position="436"/>
    </location>
</feature>
<feature type="region of interest" description="Disordered" evidence="5">
    <location>
        <begin position="344"/>
        <end position="392"/>
    </location>
</feature>
<dbReference type="InterPro" id="IPR017455">
    <property type="entry name" value="Znf_FYVE-rel"/>
</dbReference>
<dbReference type="Pfam" id="PF01363">
    <property type="entry name" value="FYVE"/>
    <property type="match status" value="1"/>
</dbReference>
<dbReference type="SUPFAM" id="SSF55961">
    <property type="entry name" value="Bet v1-like"/>
    <property type="match status" value="1"/>
</dbReference>
<dbReference type="VEuPathDB" id="FungiDB:H257_04417"/>
<sequence length="518" mass="57419">MTLQVPISPDFFHCPQLPPADLDHLTALGEQAALDLIEYTRLVGGPIDWSFHAQDDNVKLFRGRQDNVPLFCAHIEIDATIDDIIPNFLTTDTVGVRASAFAFFPDIMDIVRLYNIALPSTNRPNHFLGINWCLLDTPFGGHVVKRRDLCYLEFQDDVVIDGRRAWIRALVHVEVAACPDLQAKYGVVRGKMLHSGFIYMECDRPGVLQVFELQHVQPNGAIRGAVGDYLVTMSAVSQCNNLNLLGHKLRAARLSRLQFLPDHAVVPPASRPTCNVCHNKFGHLRRRRHNCRRCGEVVCGRPCSSVWKLMASGLRVRVRLCYPCASVNLPENDDRIETSQSMGAPDFQAYFNPPSSNSSDHLPPRRRPPSQHHHHRHHPASNASPNVVEGSTYMLGTPVDEFLSYCSSQLQQQHPTPPFRSEPNDEWGGSVDENQPVDVQSTMRTAWVTQDEMGWAKYPTAPSDATSLMSTPIHVSAPTAAAAVSSSSSSAANNNGRPKKDMPFGSFAMSSQMGLSSQ</sequence>
<dbReference type="RefSeq" id="XP_009827229.1">
    <property type="nucleotide sequence ID" value="XM_009828927.1"/>
</dbReference>
<dbReference type="STRING" id="112090.W4GXQ7"/>
<dbReference type="InterPro" id="IPR011011">
    <property type="entry name" value="Znf_FYVE_PHD"/>
</dbReference>